<feature type="modified residue" description="N6-(pyridoxal phosphate)lysine" evidence="5">
    <location>
        <position position="98"/>
    </location>
</feature>
<evidence type="ECO:0000256" key="1">
    <source>
        <dbReference type="ARBA" id="ARBA00001933"/>
    </source>
</evidence>
<protein>
    <submittedName>
        <fullName evidence="7">Ornithine decarboxylase</fullName>
    </submittedName>
</protein>
<comment type="caution">
    <text evidence="7">The sequence shown here is derived from an EMBL/GenBank/DDBJ whole genome shotgun (WGS) entry which is preliminary data.</text>
</comment>
<keyword evidence="8" id="KW-1185">Reference proteome</keyword>
<dbReference type="InterPro" id="IPR029066">
    <property type="entry name" value="PLP-binding_barrel"/>
</dbReference>
<dbReference type="InterPro" id="IPR000183">
    <property type="entry name" value="Orn/DAP/Arg_de-COase"/>
</dbReference>
<evidence type="ECO:0000313" key="8">
    <source>
        <dbReference type="Proteomes" id="UP000242180"/>
    </source>
</evidence>
<dbReference type="Gene3D" id="3.20.20.10">
    <property type="entry name" value="Alanine racemase"/>
    <property type="match status" value="1"/>
</dbReference>
<dbReference type="FunCoup" id="A0A1X2HF17">
    <property type="interactions" value="307"/>
</dbReference>
<dbReference type="InterPro" id="IPR009006">
    <property type="entry name" value="Ala_racemase/Decarboxylase_C"/>
</dbReference>
<evidence type="ECO:0000256" key="5">
    <source>
        <dbReference type="PIRSR" id="PIRSR600183-50"/>
    </source>
</evidence>
<evidence type="ECO:0000256" key="4">
    <source>
        <dbReference type="ARBA" id="ARBA00023239"/>
    </source>
</evidence>
<dbReference type="PROSITE" id="PS00879">
    <property type="entry name" value="ODR_DC_2_2"/>
    <property type="match status" value="1"/>
</dbReference>
<dbReference type="CDD" id="cd00622">
    <property type="entry name" value="PLPDE_III_ODC"/>
    <property type="match status" value="1"/>
</dbReference>
<organism evidence="7 8">
    <name type="scientific">Syncephalastrum racemosum</name>
    <name type="common">Filamentous fungus</name>
    <dbReference type="NCBI Taxonomy" id="13706"/>
    <lineage>
        <taxon>Eukaryota</taxon>
        <taxon>Fungi</taxon>
        <taxon>Fungi incertae sedis</taxon>
        <taxon>Mucoromycota</taxon>
        <taxon>Mucoromycotina</taxon>
        <taxon>Mucoromycetes</taxon>
        <taxon>Mucorales</taxon>
        <taxon>Syncephalastraceae</taxon>
        <taxon>Syncephalastrum</taxon>
    </lineage>
</organism>
<dbReference type="GO" id="GO:0004586">
    <property type="term" value="F:ornithine decarboxylase activity"/>
    <property type="evidence" value="ECO:0007669"/>
    <property type="project" value="TreeGrafter"/>
</dbReference>
<dbReference type="InParanoid" id="A0A1X2HF17"/>
<comment type="cofactor">
    <cofactor evidence="1 5">
        <name>pyridoxal 5'-phosphate</name>
        <dbReference type="ChEBI" id="CHEBI:597326"/>
    </cofactor>
</comment>
<keyword evidence="4" id="KW-0456">Lyase</keyword>
<dbReference type="GO" id="GO:0005737">
    <property type="term" value="C:cytoplasm"/>
    <property type="evidence" value="ECO:0007669"/>
    <property type="project" value="TreeGrafter"/>
</dbReference>
<dbReference type="PRINTS" id="PR01182">
    <property type="entry name" value="ORNDCRBXLASE"/>
</dbReference>
<dbReference type="SUPFAM" id="SSF51419">
    <property type="entry name" value="PLP-binding barrel"/>
    <property type="match status" value="1"/>
</dbReference>
<dbReference type="FunFam" id="3.20.20.10:FF:000005">
    <property type="entry name" value="Ornithine decarboxylase"/>
    <property type="match status" value="1"/>
</dbReference>
<dbReference type="GO" id="GO:0033387">
    <property type="term" value="P:putrescine biosynthetic process from arginine, via ornithine"/>
    <property type="evidence" value="ECO:0007669"/>
    <property type="project" value="TreeGrafter"/>
</dbReference>
<evidence type="ECO:0000256" key="3">
    <source>
        <dbReference type="ARBA" id="ARBA00022898"/>
    </source>
</evidence>
<name>A0A1X2HF17_SYNRA</name>
<feature type="active site" description="Proton donor" evidence="5">
    <location>
        <position position="387"/>
    </location>
</feature>
<dbReference type="Proteomes" id="UP000242180">
    <property type="component" value="Unassembled WGS sequence"/>
</dbReference>
<sequence>MRTELETVLPSRVPNLSLKPITNKAAAAAVQGSDNVIPDTSIQNCSIKDCIQQKLDSLEEADLDQESPFFVADLGSILRQHIRWKTLLPRVEPFFAVKSNPDPMVVKLLASLQCGFDCASKSEIQQVLDLGVDPNRIIYANPCKQASFVRFAAQHNVARMTFDNAEELVKIKRLYPGAELLLRVLTDDSKSLCQLGLKFGAPLENVPHLLQTAKDLELNVVGVSFHVGSGCTSEYAFADALVRARRVFDEAERFGFSPSLLDVGGGFPGADVQDGITFEKVAAVLAPALDTLFPASVRVIAEPGRYFVASAFTLCTHVIARRTVKPQDIRPSNYMYYVNDGMYGSFNCILFDHQKVQPKVLVKDGTFKYDETPIEDGPECSIWGPTCDSIDCLVEKTRLPILDVGDWIYWENMGAYTICAASQFNGFKKTEIIYTNTFGV</sequence>
<accession>A0A1X2HF17</accession>
<dbReference type="InterPro" id="IPR002433">
    <property type="entry name" value="Orn_de-COase"/>
</dbReference>
<gene>
    <name evidence="7" type="ORF">BCR43DRAFT_545853</name>
</gene>
<evidence type="ECO:0000313" key="7">
    <source>
        <dbReference type="EMBL" id="ORY97509.1"/>
    </source>
</evidence>
<evidence type="ECO:0000256" key="2">
    <source>
        <dbReference type="ARBA" id="ARBA00008872"/>
    </source>
</evidence>
<dbReference type="Gene3D" id="2.40.37.10">
    <property type="entry name" value="Lyase, Ornithine Decarboxylase, Chain A, domain 1"/>
    <property type="match status" value="1"/>
</dbReference>
<proteinExistence type="inferred from homology"/>
<dbReference type="AlphaFoldDB" id="A0A1X2HF17"/>
<reference evidence="7 8" key="1">
    <citation type="submission" date="2016-07" db="EMBL/GenBank/DDBJ databases">
        <title>Pervasive Adenine N6-methylation of Active Genes in Fungi.</title>
        <authorList>
            <consortium name="DOE Joint Genome Institute"/>
            <person name="Mondo S.J."/>
            <person name="Dannebaum R.O."/>
            <person name="Kuo R.C."/>
            <person name="Labutti K."/>
            <person name="Haridas S."/>
            <person name="Kuo A."/>
            <person name="Salamov A."/>
            <person name="Ahrendt S.R."/>
            <person name="Lipzen A."/>
            <person name="Sullivan W."/>
            <person name="Andreopoulos W.B."/>
            <person name="Clum A."/>
            <person name="Lindquist E."/>
            <person name="Daum C."/>
            <person name="Ramamoorthy G.K."/>
            <person name="Gryganskyi A."/>
            <person name="Culley D."/>
            <person name="Magnuson J.K."/>
            <person name="James T.Y."/>
            <person name="O'Malley M.A."/>
            <person name="Stajich J.E."/>
            <person name="Spatafora J.W."/>
            <person name="Visel A."/>
            <person name="Grigoriev I.V."/>
        </authorList>
    </citation>
    <scope>NUCLEOTIDE SEQUENCE [LARGE SCALE GENOMIC DNA]</scope>
    <source>
        <strain evidence="7 8">NRRL 2496</strain>
    </source>
</reference>
<dbReference type="OMA" id="CVSKTEI"/>
<dbReference type="Pfam" id="PF02784">
    <property type="entry name" value="Orn_Arg_deC_N"/>
    <property type="match status" value="1"/>
</dbReference>
<dbReference type="InterPro" id="IPR022657">
    <property type="entry name" value="De-COase2_CS"/>
</dbReference>
<dbReference type="PRINTS" id="PR01179">
    <property type="entry name" value="ODADCRBXLASE"/>
</dbReference>
<evidence type="ECO:0000259" key="6">
    <source>
        <dbReference type="Pfam" id="PF02784"/>
    </source>
</evidence>
<dbReference type="OrthoDB" id="5034579at2759"/>
<feature type="domain" description="Orn/DAP/Arg decarboxylase 2 N-terminal" evidence="6">
    <location>
        <begin position="74"/>
        <end position="309"/>
    </location>
</feature>
<dbReference type="PANTHER" id="PTHR11482:SF6">
    <property type="entry name" value="ORNITHINE DECARBOXYLASE 1-RELATED"/>
    <property type="match status" value="1"/>
</dbReference>
<dbReference type="EMBL" id="MCGN01000004">
    <property type="protein sequence ID" value="ORY97509.1"/>
    <property type="molecule type" value="Genomic_DNA"/>
</dbReference>
<dbReference type="SUPFAM" id="SSF50621">
    <property type="entry name" value="Alanine racemase C-terminal domain-like"/>
    <property type="match status" value="1"/>
</dbReference>
<comment type="similarity">
    <text evidence="2">Belongs to the Orn/Lys/Arg decarboxylase class-II family.</text>
</comment>
<keyword evidence="3 5" id="KW-0663">Pyridoxal phosphate</keyword>
<dbReference type="PANTHER" id="PTHR11482">
    <property type="entry name" value="ARGININE/DIAMINOPIMELATE/ORNITHINE DECARBOXYLASE"/>
    <property type="match status" value="1"/>
</dbReference>
<dbReference type="STRING" id="13706.A0A1X2HF17"/>
<dbReference type="InterPro" id="IPR022644">
    <property type="entry name" value="De-COase2_N"/>
</dbReference>